<comment type="caution">
    <text evidence="3">The sequence shown here is derived from an EMBL/GenBank/DDBJ whole genome shotgun (WGS) entry which is preliminary data.</text>
</comment>
<keyword evidence="4" id="KW-1185">Reference proteome</keyword>
<dbReference type="InterPro" id="IPR005162">
    <property type="entry name" value="Retrotrans_gag_dom"/>
</dbReference>
<feature type="compositionally biased region" description="Polar residues" evidence="1">
    <location>
        <begin position="48"/>
        <end position="62"/>
    </location>
</feature>
<feature type="compositionally biased region" description="Basic and acidic residues" evidence="1">
    <location>
        <begin position="66"/>
        <end position="83"/>
    </location>
</feature>
<feature type="domain" description="Retrotransposon gag" evidence="2">
    <location>
        <begin position="137"/>
        <end position="225"/>
    </location>
</feature>
<dbReference type="EMBL" id="CACVBM020001163">
    <property type="protein sequence ID" value="CAA7036031.1"/>
    <property type="molecule type" value="Genomic_DNA"/>
</dbReference>
<evidence type="ECO:0000313" key="4">
    <source>
        <dbReference type="Proteomes" id="UP000467841"/>
    </source>
</evidence>
<sequence length="306" mass="35022">MAENWEQQKKTNEEIQSNLSRLTEMMTRIVANQNNPTANPSNPTANQWNPSTSNHNPGNYATPSPPEREVHNQNHPEPGDHRPIGYRGINNALESRNAVLKRIELPQLDGSEPYTWISLAERFFRLGRCSDEDRLDLLSITLKGPALHWFNREMSRDPFRDWPQFKKRMIVRFSQKMEENPGKRLFSLRQTGSIADYVNEFEELTTIVTGIDEENLEHIFYIGLKTEMKEVLKMQKPRGLTNCFNAVISMEDSAFCKSMAEATNPRRSFFPLRSALNCSTQRSSSSTNSDSGEKPKDSQSQTGKPP</sequence>
<accession>A0A6D2J3H1</accession>
<reference evidence="3" key="1">
    <citation type="submission" date="2020-01" db="EMBL/GenBank/DDBJ databases">
        <authorList>
            <person name="Mishra B."/>
        </authorList>
    </citation>
    <scope>NUCLEOTIDE SEQUENCE [LARGE SCALE GENOMIC DNA]</scope>
</reference>
<dbReference type="Pfam" id="PF03732">
    <property type="entry name" value="Retrotrans_gag"/>
    <property type="match status" value="1"/>
</dbReference>
<protein>
    <recommendedName>
        <fullName evidence="2">Retrotransposon gag domain-containing protein</fullName>
    </recommendedName>
</protein>
<organism evidence="3 4">
    <name type="scientific">Microthlaspi erraticum</name>
    <dbReference type="NCBI Taxonomy" id="1685480"/>
    <lineage>
        <taxon>Eukaryota</taxon>
        <taxon>Viridiplantae</taxon>
        <taxon>Streptophyta</taxon>
        <taxon>Embryophyta</taxon>
        <taxon>Tracheophyta</taxon>
        <taxon>Spermatophyta</taxon>
        <taxon>Magnoliopsida</taxon>
        <taxon>eudicotyledons</taxon>
        <taxon>Gunneridae</taxon>
        <taxon>Pentapetalae</taxon>
        <taxon>rosids</taxon>
        <taxon>malvids</taxon>
        <taxon>Brassicales</taxon>
        <taxon>Brassicaceae</taxon>
        <taxon>Coluteocarpeae</taxon>
        <taxon>Microthlaspi</taxon>
    </lineage>
</organism>
<feature type="compositionally biased region" description="Low complexity" evidence="1">
    <location>
        <begin position="279"/>
        <end position="290"/>
    </location>
</feature>
<dbReference type="PANTHER" id="PTHR33223:SF6">
    <property type="entry name" value="CCHC-TYPE DOMAIN-CONTAINING PROTEIN"/>
    <property type="match status" value="1"/>
</dbReference>
<name>A0A6D2J3H1_9BRAS</name>
<gene>
    <name evidence="3" type="ORF">MERR_LOCUS23266</name>
</gene>
<feature type="region of interest" description="Disordered" evidence="1">
    <location>
        <begin position="277"/>
        <end position="306"/>
    </location>
</feature>
<dbReference type="AlphaFoldDB" id="A0A6D2J3H1"/>
<feature type="compositionally biased region" description="Basic and acidic residues" evidence="1">
    <location>
        <begin position="1"/>
        <end position="13"/>
    </location>
</feature>
<feature type="compositionally biased region" description="Low complexity" evidence="1">
    <location>
        <begin position="31"/>
        <end position="47"/>
    </location>
</feature>
<dbReference type="PANTHER" id="PTHR33223">
    <property type="entry name" value="CCHC-TYPE DOMAIN-CONTAINING PROTEIN"/>
    <property type="match status" value="1"/>
</dbReference>
<evidence type="ECO:0000256" key="1">
    <source>
        <dbReference type="SAM" id="MobiDB-lite"/>
    </source>
</evidence>
<dbReference type="OrthoDB" id="1751726at2759"/>
<proteinExistence type="predicted"/>
<dbReference type="Proteomes" id="UP000467841">
    <property type="component" value="Unassembled WGS sequence"/>
</dbReference>
<feature type="region of interest" description="Disordered" evidence="1">
    <location>
        <begin position="1"/>
        <end position="84"/>
    </location>
</feature>
<evidence type="ECO:0000313" key="3">
    <source>
        <dbReference type="EMBL" id="CAA7036031.1"/>
    </source>
</evidence>
<evidence type="ECO:0000259" key="2">
    <source>
        <dbReference type="Pfam" id="PF03732"/>
    </source>
</evidence>